<protein>
    <submittedName>
        <fullName evidence="1">DUF3168 domain-containing protein</fullName>
    </submittedName>
</protein>
<dbReference type="Pfam" id="PF11367">
    <property type="entry name" value="Tail_completion_gp17"/>
    <property type="match status" value="1"/>
</dbReference>
<dbReference type="InterPro" id="IPR021508">
    <property type="entry name" value="Gp17-like"/>
</dbReference>
<dbReference type="Proteomes" id="UP000321323">
    <property type="component" value="Chromosome"/>
</dbReference>
<name>A0ABZ1USM0_9BURK</name>
<gene>
    <name evidence="1" type="ORF">E7V67_011580</name>
</gene>
<reference evidence="1 2" key="1">
    <citation type="journal article" date="2019" name="Int. J. Syst. Evol. Microbiol.">
        <title>The Draft Whole-Genome Sequence of the Antibiotic Producer Empedobacter haloabium ATCC 31962 Provides Indications for Its Taxonomic Reclassification.</title>
        <authorList>
            <person name="Miess H."/>
            <person name="Arlt P."/>
            <person name="Apel A.K."/>
            <person name="Weber T."/>
            <person name="Nieselt K."/>
            <person name="Hanssen F."/>
            <person name="Czemmel S."/>
            <person name="Nahnsen S."/>
            <person name="Gross H."/>
        </authorList>
    </citation>
    <scope>NUCLEOTIDE SEQUENCE [LARGE SCALE GENOMIC DNA]</scope>
    <source>
        <strain evidence="1 2">ATCC 31962</strain>
    </source>
</reference>
<accession>A0ABZ1USM0</accession>
<proteinExistence type="predicted"/>
<keyword evidence="2" id="KW-1185">Reference proteome</keyword>
<dbReference type="InterPro" id="IPR053745">
    <property type="entry name" value="Viral_Tail_Comp_sf"/>
</dbReference>
<sequence>MTQDELFFGALKDLVGGRVYPGIAKEGTAVPYITYQDIGGDAVNFVDRTLPSKANARVQVNVYSKTRAEAKAIARQAENALRGVLELQTIVIGAPMTTHEPSTGYHGTIQDFSVWTDV</sequence>
<dbReference type="Gene3D" id="3.30.2000.30">
    <property type="match status" value="1"/>
</dbReference>
<organism evidence="1 2">
    <name type="scientific">[Empedobacter] haloabium</name>
    <dbReference type="NCBI Taxonomy" id="592317"/>
    <lineage>
        <taxon>Bacteria</taxon>
        <taxon>Pseudomonadati</taxon>
        <taxon>Pseudomonadota</taxon>
        <taxon>Betaproteobacteria</taxon>
        <taxon>Burkholderiales</taxon>
        <taxon>Oxalobacteraceae</taxon>
        <taxon>Telluria group</taxon>
        <taxon>Telluria group incertae sedis</taxon>
    </lineage>
</organism>
<evidence type="ECO:0000313" key="1">
    <source>
        <dbReference type="EMBL" id="WUR15710.1"/>
    </source>
</evidence>
<evidence type="ECO:0000313" key="2">
    <source>
        <dbReference type="Proteomes" id="UP000321323"/>
    </source>
</evidence>
<dbReference type="EMBL" id="CP136508">
    <property type="protein sequence ID" value="WUR15710.1"/>
    <property type="molecule type" value="Genomic_DNA"/>
</dbReference>